<evidence type="ECO:0000256" key="10">
    <source>
        <dbReference type="ARBA" id="ARBA00022989"/>
    </source>
</evidence>
<evidence type="ECO:0000256" key="17">
    <source>
        <dbReference type="ARBA" id="ARBA00041185"/>
    </source>
</evidence>
<dbReference type="GO" id="GO:0008360">
    <property type="term" value="P:regulation of cell shape"/>
    <property type="evidence" value="ECO:0007669"/>
    <property type="project" value="UniProtKB-KW"/>
</dbReference>
<dbReference type="GO" id="GO:0005886">
    <property type="term" value="C:plasma membrane"/>
    <property type="evidence" value="ECO:0007669"/>
    <property type="project" value="UniProtKB-SubCell"/>
</dbReference>
<keyword evidence="7 22" id="KW-0812">Transmembrane</keyword>
<comment type="similarity">
    <text evidence="16">Belongs to the SEDS family. FtsW subfamily.</text>
</comment>
<feature type="transmembrane region" description="Helical" evidence="22">
    <location>
        <begin position="56"/>
        <end position="74"/>
    </location>
</feature>
<dbReference type="NCBIfam" id="TIGR02614">
    <property type="entry name" value="ftsW"/>
    <property type="match status" value="1"/>
</dbReference>
<evidence type="ECO:0000256" key="16">
    <source>
        <dbReference type="ARBA" id="ARBA00038053"/>
    </source>
</evidence>
<dbReference type="Pfam" id="PF01098">
    <property type="entry name" value="FTSW_RODA_SPOVE"/>
    <property type="match status" value="1"/>
</dbReference>
<dbReference type="InterPro" id="IPR018365">
    <property type="entry name" value="Cell_cycle_FtsW-rel_CS"/>
</dbReference>
<keyword evidence="9" id="KW-0573">Peptidoglycan synthesis</keyword>
<dbReference type="EC" id="2.4.99.28" evidence="19"/>
<keyword evidence="10 22" id="KW-1133">Transmembrane helix</keyword>
<keyword evidence="8" id="KW-0133">Cell shape</keyword>
<accession>A0A1M6L7D3</accession>
<keyword evidence="3" id="KW-1003">Cell membrane</keyword>
<evidence type="ECO:0000256" key="13">
    <source>
        <dbReference type="ARBA" id="ARBA00023316"/>
    </source>
</evidence>
<keyword evidence="13" id="KW-0961">Cell wall biogenesis/degradation</keyword>
<evidence type="ECO:0000256" key="6">
    <source>
        <dbReference type="ARBA" id="ARBA00022679"/>
    </source>
</evidence>
<keyword evidence="4 23" id="KW-0132">Cell division</keyword>
<dbReference type="EMBL" id="FRAD01000005">
    <property type="protein sequence ID" value="SHJ67105.1"/>
    <property type="molecule type" value="Genomic_DNA"/>
</dbReference>
<feature type="transmembrane region" description="Helical" evidence="22">
    <location>
        <begin position="191"/>
        <end position="209"/>
    </location>
</feature>
<evidence type="ECO:0000256" key="21">
    <source>
        <dbReference type="ARBA" id="ARBA00049966"/>
    </source>
</evidence>
<keyword evidence="12" id="KW-0131">Cell cycle</keyword>
<dbReference type="Proteomes" id="UP000183952">
    <property type="component" value="Unassembled WGS sequence"/>
</dbReference>
<comment type="pathway">
    <text evidence="2">Cell wall biogenesis; peptidoglycan biosynthesis.</text>
</comment>
<evidence type="ECO:0000256" key="7">
    <source>
        <dbReference type="ARBA" id="ARBA00022692"/>
    </source>
</evidence>
<evidence type="ECO:0000256" key="9">
    <source>
        <dbReference type="ARBA" id="ARBA00022984"/>
    </source>
</evidence>
<keyword evidence="5" id="KW-0328">Glycosyltransferase</keyword>
<organism evidence="23 24">
    <name type="scientific">Hathewaya proteolytica DSM 3090</name>
    <dbReference type="NCBI Taxonomy" id="1121331"/>
    <lineage>
        <taxon>Bacteria</taxon>
        <taxon>Bacillati</taxon>
        <taxon>Bacillota</taxon>
        <taxon>Clostridia</taxon>
        <taxon>Eubacteriales</taxon>
        <taxon>Clostridiaceae</taxon>
        <taxon>Hathewaya</taxon>
    </lineage>
</organism>
<feature type="transmembrane region" description="Helical" evidence="22">
    <location>
        <begin position="12"/>
        <end position="36"/>
    </location>
</feature>
<dbReference type="AlphaFoldDB" id="A0A1M6L7D3"/>
<evidence type="ECO:0000256" key="14">
    <source>
        <dbReference type="ARBA" id="ARBA00032370"/>
    </source>
</evidence>
<evidence type="ECO:0000256" key="3">
    <source>
        <dbReference type="ARBA" id="ARBA00022475"/>
    </source>
</evidence>
<dbReference type="PANTHER" id="PTHR30474:SF2">
    <property type="entry name" value="PEPTIDOGLYCAN GLYCOSYLTRANSFERASE FTSW-RELATED"/>
    <property type="match status" value="1"/>
</dbReference>
<dbReference type="PROSITE" id="PS00428">
    <property type="entry name" value="FTSW_RODA_SPOVE"/>
    <property type="match status" value="1"/>
</dbReference>
<evidence type="ECO:0000256" key="15">
    <source>
        <dbReference type="ARBA" id="ARBA00033270"/>
    </source>
</evidence>
<dbReference type="GO" id="GO:0015648">
    <property type="term" value="F:lipid-linked peptidoglycan transporter activity"/>
    <property type="evidence" value="ECO:0007669"/>
    <property type="project" value="TreeGrafter"/>
</dbReference>
<evidence type="ECO:0000256" key="11">
    <source>
        <dbReference type="ARBA" id="ARBA00023136"/>
    </source>
</evidence>
<feature type="transmembrane region" description="Helical" evidence="22">
    <location>
        <begin position="169"/>
        <end position="185"/>
    </location>
</feature>
<dbReference type="STRING" id="1121331.SAMN02745248_00653"/>
<feature type="transmembrane region" description="Helical" evidence="22">
    <location>
        <begin position="305"/>
        <end position="330"/>
    </location>
</feature>
<dbReference type="GO" id="GO:0009252">
    <property type="term" value="P:peptidoglycan biosynthetic process"/>
    <property type="evidence" value="ECO:0007669"/>
    <property type="project" value="UniProtKB-KW"/>
</dbReference>
<evidence type="ECO:0000256" key="19">
    <source>
        <dbReference type="ARBA" id="ARBA00044770"/>
    </source>
</evidence>
<dbReference type="InterPro" id="IPR001182">
    <property type="entry name" value="FtsW/RodA"/>
</dbReference>
<comment type="subcellular location">
    <subcellularLocation>
        <location evidence="1">Cell membrane</location>
        <topology evidence="1">Multi-pass membrane protein</topology>
    </subcellularLocation>
</comment>
<feature type="transmembrane region" description="Helical" evidence="22">
    <location>
        <begin position="83"/>
        <end position="101"/>
    </location>
</feature>
<protein>
    <recommendedName>
        <fullName evidence="17">Probable peptidoglycan glycosyltransferase FtsW</fullName>
        <ecNumber evidence="19">2.4.99.28</ecNumber>
    </recommendedName>
    <alternativeName>
        <fullName evidence="18">Cell division protein FtsW</fullName>
    </alternativeName>
    <alternativeName>
        <fullName evidence="15">Cell wall polymerase</fullName>
    </alternativeName>
    <alternativeName>
        <fullName evidence="14">Peptidoglycan polymerase</fullName>
    </alternativeName>
</protein>
<reference evidence="23 24" key="1">
    <citation type="submission" date="2016-11" db="EMBL/GenBank/DDBJ databases">
        <authorList>
            <person name="Jaros S."/>
            <person name="Januszkiewicz K."/>
            <person name="Wedrychowicz H."/>
        </authorList>
    </citation>
    <scope>NUCLEOTIDE SEQUENCE [LARGE SCALE GENOMIC DNA]</scope>
    <source>
        <strain evidence="23 24">DSM 3090</strain>
    </source>
</reference>
<evidence type="ECO:0000256" key="2">
    <source>
        <dbReference type="ARBA" id="ARBA00004752"/>
    </source>
</evidence>
<keyword evidence="24" id="KW-1185">Reference proteome</keyword>
<name>A0A1M6L7D3_9CLOT</name>
<keyword evidence="6" id="KW-0808">Transferase</keyword>
<dbReference type="RefSeq" id="WP_072902294.1">
    <property type="nucleotide sequence ID" value="NZ_FRAD01000005.1"/>
</dbReference>
<keyword evidence="11 22" id="KW-0472">Membrane</keyword>
<proteinExistence type="inferred from homology"/>
<dbReference type="GO" id="GO:0008955">
    <property type="term" value="F:peptidoglycan glycosyltransferase activity"/>
    <property type="evidence" value="ECO:0007669"/>
    <property type="project" value="UniProtKB-EC"/>
</dbReference>
<feature type="transmembrane region" description="Helical" evidence="22">
    <location>
        <begin position="267"/>
        <end position="293"/>
    </location>
</feature>
<evidence type="ECO:0000256" key="1">
    <source>
        <dbReference type="ARBA" id="ARBA00004651"/>
    </source>
</evidence>
<gene>
    <name evidence="23" type="ORF">SAMN02745248_00653</name>
</gene>
<dbReference type="GO" id="GO:0032153">
    <property type="term" value="C:cell division site"/>
    <property type="evidence" value="ECO:0007669"/>
    <property type="project" value="TreeGrafter"/>
</dbReference>
<comment type="catalytic activity">
    <reaction evidence="20">
        <text>[GlcNAc-(1-&gt;4)-Mur2Ac(oyl-L-Ala-gamma-D-Glu-L-Lys-D-Ala-D-Ala)](n)-di-trans,octa-cis-undecaprenyl diphosphate + beta-D-GlcNAc-(1-&gt;4)-Mur2Ac(oyl-L-Ala-gamma-D-Glu-L-Lys-D-Ala-D-Ala)-di-trans,octa-cis-undecaprenyl diphosphate = [GlcNAc-(1-&gt;4)-Mur2Ac(oyl-L-Ala-gamma-D-Glu-L-Lys-D-Ala-D-Ala)](n+1)-di-trans,octa-cis-undecaprenyl diphosphate + di-trans,octa-cis-undecaprenyl diphosphate + H(+)</text>
        <dbReference type="Rhea" id="RHEA:23708"/>
        <dbReference type="Rhea" id="RHEA-COMP:9602"/>
        <dbReference type="Rhea" id="RHEA-COMP:9603"/>
        <dbReference type="ChEBI" id="CHEBI:15378"/>
        <dbReference type="ChEBI" id="CHEBI:58405"/>
        <dbReference type="ChEBI" id="CHEBI:60033"/>
        <dbReference type="ChEBI" id="CHEBI:78435"/>
        <dbReference type="EC" id="2.4.99.28"/>
    </reaction>
</comment>
<dbReference type="GO" id="GO:0051301">
    <property type="term" value="P:cell division"/>
    <property type="evidence" value="ECO:0007669"/>
    <property type="project" value="UniProtKB-KW"/>
</dbReference>
<sequence>MNKEKNKLGKIDFVMFIVIMALVTIGVVMVYSASSYISFFSKDYKYDSMFFLKKQLLWACIGTLGMIITMRLDYHALKKITKIGTVVTFVLLILVLGSTPIKGARRWINLGFSTIQPSEIAKYMVVFILAKSMEERNILSNNFFRWTTWYLMVGGLFAGLILLEPNMSIACVIMFVVFIVLFSTGTKKSHLGLYLICGIAAGVLLIVTSEYRLDRATSFLNPWAKQQKEGYQLVQSLLALGAGGIFGTGFGMSRQKCFFIPEPHNDFILPIIGEELGLIGCLLIVFLYIVFIWRGIMTASKAKDIYGHVLAVGITSVVGVQAIINIAVISGAMPVTGVPLPFISYGGSSLVFNMLAMGVLLNITRQNK</sequence>
<feature type="transmembrane region" description="Helical" evidence="22">
    <location>
        <begin position="342"/>
        <end position="363"/>
    </location>
</feature>
<evidence type="ECO:0000256" key="22">
    <source>
        <dbReference type="SAM" id="Phobius"/>
    </source>
</evidence>
<evidence type="ECO:0000256" key="12">
    <source>
        <dbReference type="ARBA" id="ARBA00023306"/>
    </source>
</evidence>
<evidence type="ECO:0000313" key="24">
    <source>
        <dbReference type="Proteomes" id="UP000183952"/>
    </source>
</evidence>
<feature type="transmembrane region" description="Helical" evidence="22">
    <location>
        <begin position="143"/>
        <end position="162"/>
    </location>
</feature>
<dbReference type="OrthoDB" id="9812661at2"/>
<evidence type="ECO:0000313" key="23">
    <source>
        <dbReference type="EMBL" id="SHJ67105.1"/>
    </source>
</evidence>
<dbReference type="InterPro" id="IPR013437">
    <property type="entry name" value="FtsW"/>
</dbReference>
<feature type="transmembrane region" description="Helical" evidence="22">
    <location>
        <begin position="230"/>
        <end position="247"/>
    </location>
</feature>
<evidence type="ECO:0000256" key="20">
    <source>
        <dbReference type="ARBA" id="ARBA00049902"/>
    </source>
</evidence>
<evidence type="ECO:0000256" key="18">
    <source>
        <dbReference type="ARBA" id="ARBA00041418"/>
    </source>
</evidence>
<dbReference type="GO" id="GO:0071555">
    <property type="term" value="P:cell wall organization"/>
    <property type="evidence" value="ECO:0007669"/>
    <property type="project" value="UniProtKB-KW"/>
</dbReference>
<evidence type="ECO:0000256" key="5">
    <source>
        <dbReference type="ARBA" id="ARBA00022676"/>
    </source>
</evidence>
<comment type="function">
    <text evidence="21">Peptidoglycan polymerase that is essential for cell division.</text>
</comment>
<evidence type="ECO:0000256" key="4">
    <source>
        <dbReference type="ARBA" id="ARBA00022618"/>
    </source>
</evidence>
<dbReference type="PANTHER" id="PTHR30474">
    <property type="entry name" value="CELL CYCLE PROTEIN"/>
    <property type="match status" value="1"/>
</dbReference>
<evidence type="ECO:0000256" key="8">
    <source>
        <dbReference type="ARBA" id="ARBA00022960"/>
    </source>
</evidence>